<dbReference type="SMART" id="SM00239">
    <property type="entry name" value="C2"/>
    <property type="match status" value="2"/>
</dbReference>
<dbReference type="OrthoDB" id="270970at2759"/>
<evidence type="ECO:0000256" key="3">
    <source>
        <dbReference type="SAM" id="SignalP"/>
    </source>
</evidence>
<keyword evidence="1" id="KW-0479">Metal-binding</keyword>
<dbReference type="Gene3D" id="2.60.40.150">
    <property type="entry name" value="C2 domain"/>
    <property type="match status" value="2"/>
</dbReference>
<feature type="chain" id="PRO_5012872538" evidence="3">
    <location>
        <begin position="22"/>
        <end position="369"/>
    </location>
</feature>
<evidence type="ECO:0000259" key="4">
    <source>
        <dbReference type="PROSITE" id="PS50004"/>
    </source>
</evidence>
<proteinExistence type="predicted"/>
<dbReference type="InterPro" id="IPR035892">
    <property type="entry name" value="C2_domain_sf"/>
</dbReference>
<dbReference type="CDD" id="cd00030">
    <property type="entry name" value="C2"/>
    <property type="match status" value="2"/>
</dbReference>
<dbReference type="GO" id="GO:0016020">
    <property type="term" value="C:membrane"/>
    <property type="evidence" value="ECO:0007669"/>
    <property type="project" value="TreeGrafter"/>
</dbReference>
<organism evidence="5 6">
    <name type="scientific">Folsomia candida</name>
    <name type="common">Springtail</name>
    <dbReference type="NCBI Taxonomy" id="158441"/>
    <lineage>
        <taxon>Eukaryota</taxon>
        <taxon>Metazoa</taxon>
        <taxon>Ecdysozoa</taxon>
        <taxon>Arthropoda</taxon>
        <taxon>Hexapoda</taxon>
        <taxon>Collembola</taxon>
        <taxon>Entomobryomorpha</taxon>
        <taxon>Isotomoidea</taxon>
        <taxon>Isotomidae</taxon>
        <taxon>Proisotominae</taxon>
        <taxon>Folsomia</taxon>
    </lineage>
</organism>
<evidence type="ECO:0000256" key="2">
    <source>
        <dbReference type="ARBA" id="ARBA00022837"/>
    </source>
</evidence>
<dbReference type="AlphaFoldDB" id="A0A226DY92"/>
<dbReference type="Pfam" id="PF00168">
    <property type="entry name" value="C2"/>
    <property type="match status" value="2"/>
</dbReference>
<dbReference type="PANTHER" id="PTHR45911:SF4">
    <property type="entry name" value="MULTIPLE C2 AND TRANSMEMBRANE DOMAIN-CONTAINING PROTEIN"/>
    <property type="match status" value="1"/>
</dbReference>
<keyword evidence="2" id="KW-0106">Calcium</keyword>
<name>A0A226DY92_FOLCA</name>
<dbReference type="SUPFAM" id="SSF49562">
    <property type="entry name" value="C2 domain (Calcium/lipid-binding domain, CaLB)"/>
    <property type="match status" value="2"/>
</dbReference>
<dbReference type="Proteomes" id="UP000198287">
    <property type="component" value="Unassembled WGS sequence"/>
</dbReference>
<gene>
    <name evidence="5" type="ORF">Fcan01_14840</name>
</gene>
<evidence type="ECO:0000313" key="6">
    <source>
        <dbReference type="Proteomes" id="UP000198287"/>
    </source>
</evidence>
<evidence type="ECO:0000256" key="1">
    <source>
        <dbReference type="ARBA" id="ARBA00022723"/>
    </source>
</evidence>
<feature type="signal peptide" evidence="3">
    <location>
        <begin position="1"/>
        <end position="21"/>
    </location>
</feature>
<dbReference type="PROSITE" id="PS50004">
    <property type="entry name" value="C2"/>
    <property type="match status" value="2"/>
</dbReference>
<evidence type="ECO:0000313" key="5">
    <source>
        <dbReference type="EMBL" id="OXA50189.1"/>
    </source>
</evidence>
<accession>A0A226DY92</accession>
<keyword evidence="3" id="KW-0732">Signal</keyword>
<feature type="domain" description="C2" evidence="4">
    <location>
        <begin position="230"/>
        <end position="358"/>
    </location>
</feature>
<feature type="domain" description="C2" evidence="4">
    <location>
        <begin position="83"/>
        <end position="206"/>
    </location>
</feature>
<dbReference type="InterPro" id="IPR000008">
    <property type="entry name" value="C2_dom"/>
</dbReference>
<protein>
    <submittedName>
        <fullName evidence="5">Copine-5</fullName>
    </submittedName>
</protein>
<keyword evidence="6" id="KW-1185">Reference proteome</keyword>
<dbReference type="STRING" id="158441.A0A226DY92"/>
<dbReference type="EMBL" id="LNIX01000009">
    <property type="protein sequence ID" value="OXA50189.1"/>
    <property type="molecule type" value="Genomic_DNA"/>
</dbReference>
<sequence length="369" mass="40634">MQSCKLLLLFSLANFMVIGNGQQYSTEIKALLQAIQTKVQALETKLTALDTKQTASSQRVEIKLNELSQVFNQSQTQCSRPTTPAVYPLSSSILSGAAGGKLRLKVSGRNFQDLDNGFGTTDPYFELFLSTDGGATEAKLLKSDTVSDKENPDWGQVIEVDFNRRENQWLRFNVWDEDHLRDDDRVGSVWINLADYVDKGQVAFGLLDKIDSGYLIIHASDQPIPNIPVVPGKVPGAPAPPTPPRPQSLRFKLSASDLPTKDDVGFIPGNSDPYVVIYKKKGLDGGETEIARSGTVASTRTPMWGDIFTIPVEKNSEDTRLVFRIYDEDNLRVDSKLGVAYIEIADIAAKGTIFSHPLIKKGILTITKV</sequence>
<dbReference type="GO" id="GO:0005509">
    <property type="term" value="F:calcium ion binding"/>
    <property type="evidence" value="ECO:0007669"/>
    <property type="project" value="TreeGrafter"/>
</dbReference>
<dbReference type="PANTHER" id="PTHR45911">
    <property type="entry name" value="C2 DOMAIN-CONTAINING PROTEIN"/>
    <property type="match status" value="1"/>
</dbReference>
<comment type="caution">
    <text evidence="5">The sequence shown here is derived from an EMBL/GenBank/DDBJ whole genome shotgun (WGS) entry which is preliminary data.</text>
</comment>
<reference evidence="5 6" key="1">
    <citation type="submission" date="2015-12" db="EMBL/GenBank/DDBJ databases">
        <title>The genome of Folsomia candida.</title>
        <authorList>
            <person name="Faddeeva A."/>
            <person name="Derks M.F."/>
            <person name="Anvar Y."/>
            <person name="Smit S."/>
            <person name="Van Straalen N."/>
            <person name="Roelofs D."/>
        </authorList>
    </citation>
    <scope>NUCLEOTIDE SEQUENCE [LARGE SCALE GENOMIC DNA]</scope>
    <source>
        <strain evidence="5 6">VU population</strain>
        <tissue evidence="5">Whole body</tissue>
    </source>
</reference>